<keyword evidence="1" id="KW-0472">Membrane</keyword>
<keyword evidence="1" id="KW-0812">Transmembrane</keyword>
<protein>
    <submittedName>
        <fullName evidence="2">Uncharacterized protein</fullName>
    </submittedName>
</protein>
<feature type="transmembrane region" description="Helical" evidence="1">
    <location>
        <begin position="12"/>
        <end position="31"/>
    </location>
</feature>
<evidence type="ECO:0000313" key="2">
    <source>
        <dbReference type="EMBL" id="JAD97400.1"/>
    </source>
</evidence>
<sequence length="32" mass="3595">MMRSMGMPRQQPTLSWMTVLPVITCLLMSLAA</sequence>
<keyword evidence="1" id="KW-1133">Transmembrane helix</keyword>
<proteinExistence type="predicted"/>
<evidence type="ECO:0000256" key="1">
    <source>
        <dbReference type="SAM" id="Phobius"/>
    </source>
</evidence>
<accession>A0A0A9EHQ0</accession>
<reference evidence="2" key="2">
    <citation type="journal article" date="2015" name="Data Brief">
        <title>Shoot transcriptome of the giant reed, Arundo donax.</title>
        <authorList>
            <person name="Barrero R.A."/>
            <person name="Guerrero F.D."/>
            <person name="Moolhuijzen P."/>
            <person name="Goolsby J.A."/>
            <person name="Tidwell J."/>
            <person name="Bellgard S.E."/>
            <person name="Bellgard M.I."/>
        </authorList>
    </citation>
    <scope>NUCLEOTIDE SEQUENCE</scope>
    <source>
        <tissue evidence="2">Shoot tissue taken approximately 20 cm above the soil surface</tissue>
    </source>
</reference>
<dbReference type="AlphaFoldDB" id="A0A0A9EHQ0"/>
<reference evidence="2" key="1">
    <citation type="submission" date="2014-09" db="EMBL/GenBank/DDBJ databases">
        <authorList>
            <person name="Magalhaes I.L.F."/>
            <person name="Oliveira U."/>
            <person name="Santos F.R."/>
            <person name="Vidigal T.H.D.A."/>
            <person name="Brescovit A.D."/>
            <person name="Santos A.J."/>
        </authorList>
    </citation>
    <scope>NUCLEOTIDE SEQUENCE</scope>
    <source>
        <tissue evidence="2">Shoot tissue taken approximately 20 cm above the soil surface</tissue>
    </source>
</reference>
<dbReference type="EMBL" id="GBRH01200495">
    <property type="protein sequence ID" value="JAD97400.1"/>
    <property type="molecule type" value="Transcribed_RNA"/>
</dbReference>
<name>A0A0A9EHQ0_ARUDO</name>
<organism evidence="2">
    <name type="scientific">Arundo donax</name>
    <name type="common">Giant reed</name>
    <name type="synonym">Donax arundinaceus</name>
    <dbReference type="NCBI Taxonomy" id="35708"/>
    <lineage>
        <taxon>Eukaryota</taxon>
        <taxon>Viridiplantae</taxon>
        <taxon>Streptophyta</taxon>
        <taxon>Embryophyta</taxon>
        <taxon>Tracheophyta</taxon>
        <taxon>Spermatophyta</taxon>
        <taxon>Magnoliopsida</taxon>
        <taxon>Liliopsida</taxon>
        <taxon>Poales</taxon>
        <taxon>Poaceae</taxon>
        <taxon>PACMAD clade</taxon>
        <taxon>Arundinoideae</taxon>
        <taxon>Arundineae</taxon>
        <taxon>Arundo</taxon>
    </lineage>
</organism>